<dbReference type="PROSITE" id="PS00086">
    <property type="entry name" value="CYTOCHROME_P450"/>
    <property type="match status" value="1"/>
</dbReference>
<feature type="region of interest" description="Disordered" evidence="6">
    <location>
        <begin position="268"/>
        <end position="301"/>
    </location>
</feature>
<reference evidence="8 9" key="1">
    <citation type="submission" date="2023-01" db="EMBL/GenBank/DDBJ databases">
        <title>Analysis of 21 Apiospora genomes using comparative genomics revels a genus with tremendous synthesis potential of carbohydrate active enzymes and secondary metabolites.</title>
        <authorList>
            <person name="Sorensen T."/>
        </authorList>
    </citation>
    <scope>NUCLEOTIDE SEQUENCE [LARGE SCALE GENOMIC DNA]</scope>
    <source>
        <strain evidence="8 9">CBS 20057</strain>
    </source>
</reference>
<name>A0ABR1S809_9PEZI</name>
<dbReference type="InterPro" id="IPR050121">
    <property type="entry name" value="Cytochrome_P450_monoxygenase"/>
</dbReference>
<evidence type="ECO:0000256" key="2">
    <source>
        <dbReference type="ARBA" id="ARBA00022617"/>
    </source>
</evidence>
<evidence type="ECO:0000256" key="3">
    <source>
        <dbReference type="ARBA" id="ARBA00022723"/>
    </source>
</evidence>
<evidence type="ECO:0000256" key="1">
    <source>
        <dbReference type="ARBA" id="ARBA00001971"/>
    </source>
</evidence>
<evidence type="ECO:0000313" key="9">
    <source>
        <dbReference type="Proteomes" id="UP001396898"/>
    </source>
</evidence>
<feature type="transmembrane region" description="Helical" evidence="7">
    <location>
        <begin position="6"/>
        <end position="23"/>
    </location>
</feature>
<keyword evidence="5" id="KW-0503">Monooxygenase</keyword>
<keyword evidence="7" id="KW-0812">Transmembrane</keyword>
<dbReference type="PANTHER" id="PTHR24305">
    <property type="entry name" value="CYTOCHROME P450"/>
    <property type="match status" value="1"/>
</dbReference>
<protein>
    <submittedName>
        <fullName evidence="8">Cytochrome P450</fullName>
    </submittedName>
</protein>
<organism evidence="8 9">
    <name type="scientific">Apiospora marii</name>
    <dbReference type="NCBI Taxonomy" id="335849"/>
    <lineage>
        <taxon>Eukaryota</taxon>
        <taxon>Fungi</taxon>
        <taxon>Dikarya</taxon>
        <taxon>Ascomycota</taxon>
        <taxon>Pezizomycotina</taxon>
        <taxon>Sordariomycetes</taxon>
        <taxon>Xylariomycetidae</taxon>
        <taxon>Amphisphaeriales</taxon>
        <taxon>Apiosporaceae</taxon>
        <taxon>Apiospora</taxon>
    </lineage>
</organism>
<dbReference type="InterPro" id="IPR017972">
    <property type="entry name" value="Cyt_P450_CS"/>
</dbReference>
<dbReference type="PRINTS" id="PR00385">
    <property type="entry name" value="P450"/>
</dbReference>
<comment type="similarity">
    <text evidence="5">Belongs to the cytochrome P450 family.</text>
</comment>
<comment type="cofactor">
    <cofactor evidence="1">
        <name>heme</name>
        <dbReference type="ChEBI" id="CHEBI:30413"/>
    </cofactor>
</comment>
<dbReference type="InterPro" id="IPR001128">
    <property type="entry name" value="Cyt_P450"/>
</dbReference>
<keyword evidence="3 5" id="KW-0479">Metal-binding</keyword>
<keyword evidence="4 5" id="KW-0408">Iron</keyword>
<feature type="non-terminal residue" evidence="8">
    <location>
        <position position="1"/>
    </location>
</feature>
<dbReference type="PRINTS" id="PR00463">
    <property type="entry name" value="EP450I"/>
</dbReference>
<evidence type="ECO:0000256" key="4">
    <source>
        <dbReference type="ARBA" id="ARBA00023004"/>
    </source>
</evidence>
<keyword evidence="7" id="KW-1133">Transmembrane helix</keyword>
<accession>A0ABR1S809</accession>
<keyword evidence="9" id="KW-1185">Reference proteome</keyword>
<feature type="compositionally biased region" description="Acidic residues" evidence="6">
    <location>
        <begin position="291"/>
        <end position="300"/>
    </location>
</feature>
<dbReference type="InterPro" id="IPR036396">
    <property type="entry name" value="Cyt_P450_sf"/>
</dbReference>
<gene>
    <name evidence="8" type="ORF">PG991_005036</name>
</gene>
<dbReference type="Proteomes" id="UP001396898">
    <property type="component" value="Unassembled WGS sequence"/>
</dbReference>
<dbReference type="InterPro" id="IPR002401">
    <property type="entry name" value="Cyt_P450_E_grp-I"/>
</dbReference>
<evidence type="ECO:0000256" key="5">
    <source>
        <dbReference type="RuleBase" id="RU000461"/>
    </source>
</evidence>
<evidence type="ECO:0000313" key="8">
    <source>
        <dbReference type="EMBL" id="KAK8027980.1"/>
    </source>
</evidence>
<keyword evidence="2 5" id="KW-0349">Heme</keyword>
<comment type="caution">
    <text evidence="8">The sequence shown here is derived from an EMBL/GenBank/DDBJ whole genome shotgun (WGS) entry which is preliminary data.</text>
</comment>
<dbReference type="EMBL" id="JAQQWI010000007">
    <property type="protein sequence ID" value="KAK8027980.1"/>
    <property type="molecule type" value="Genomic_DNA"/>
</dbReference>
<dbReference type="CDD" id="cd11060">
    <property type="entry name" value="CYP57A1-like"/>
    <property type="match status" value="1"/>
</dbReference>
<proteinExistence type="inferred from homology"/>
<dbReference type="Pfam" id="PF00067">
    <property type="entry name" value="p450"/>
    <property type="match status" value="1"/>
</dbReference>
<dbReference type="Gene3D" id="1.10.630.10">
    <property type="entry name" value="Cytochrome P450"/>
    <property type="match status" value="1"/>
</dbReference>
<keyword evidence="5" id="KW-0560">Oxidoreductase</keyword>
<dbReference type="SUPFAM" id="SSF48264">
    <property type="entry name" value="Cytochrome P450"/>
    <property type="match status" value="1"/>
</dbReference>
<evidence type="ECO:0000256" key="6">
    <source>
        <dbReference type="SAM" id="MobiDB-lite"/>
    </source>
</evidence>
<evidence type="ECO:0000256" key="7">
    <source>
        <dbReference type="SAM" id="Phobius"/>
    </source>
</evidence>
<dbReference type="PANTHER" id="PTHR24305:SF190">
    <property type="entry name" value="P450, PUTATIVE (EUROFUNG)-RELATED"/>
    <property type="match status" value="1"/>
</dbReference>
<keyword evidence="7" id="KW-0472">Membrane</keyword>
<sequence length="516" mass="57474">LDVKSIAVFLGAGTAFLVLWSILHHVFSRTRAVPGPFLARFTNLWFLWRTNTKRLERDLLALHRRHGPVVRYGPNRFSICHPDAGRVLYGLGRQNLAKSDWYSTWGDPVGKTPRYPPLFAELDVARHARNRRLFQGAYALSALVGYEPAVDACADLFSVRLREFAAVGNEGAVVINMGHWLQCYAFDVIGLVTYSKRIGFLDRGEDVGGVMEAIESGVTYASLAGVYPWVHPYFFVAKKWLKGRALNGRQYVINWAAASVKEYKSTTSAQQVKQQSERSKKTQRLSLNSSDENETQEGEEGLAIGAPDFLTKFFAKHEDNPEAFTPAHILTGTLANVFAGSDTTGIGLSATLYELLRNPSVLLKLRQEAVIKESLRLHGVTGMVLERVVPDGGITLAGTFFPEGSIVGVHPSVEHRDPAFFGKDADSFVPERWLTDNSEKLALMMRHWMPFGTGTRTCIGRHVSQLGISKLIPRLVRDFDFALSGKCADPAGGWTTENFGFIKPRDFNVQVQERRI</sequence>